<dbReference type="InterPro" id="IPR002642">
    <property type="entry name" value="LysoPLipase_cat_dom"/>
</dbReference>
<proteinExistence type="predicted"/>
<keyword evidence="7 12" id="KW-0378">Hydrolase</keyword>
<evidence type="ECO:0000313" key="16">
    <source>
        <dbReference type="EMBL" id="RMC00526.1"/>
    </source>
</evidence>
<dbReference type="SMART" id="SM00022">
    <property type="entry name" value="PLAc"/>
    <property type="match status" value="1"/>
</dbReference>
<evidence type="ECO:0000256" key="11">
    <source>
        <dbReference type="ARBA" id="ARBA00023136"/>
    </source>
</evidence>
<dbReference type="InterPro" id="IPR016035">
    <property type="entry name" value="Acyl_Trfase/lysoPLipase"/>
</dbReference>
<comment type="caution">
    <text evidence="16">The sequence shown here is derived from an EMBL/GenBank/DDBJ whole genome shotgun (WGS) entry which is preliminary data.</text>
</comment>
<comment type="subcellular location">
    <subcellularLocation>
        <location evidence="3">Cytoplasm</location>
        <location evidence="3">Cytosol</location>
    </subcellularLocation>
    <subcellularLocation>
        <location evidence="2">Membrane</location>
        <topology evidence="2">Peripheral membrane protein</topology>
    </subcellularLocation>
</comment>
<evidence type="ECO:0000256" key="2">
    <source>
        <dbReference type="ARBA" id="ARBA00004170"/>
    </source>
</evidence>
<evidence type="ECO:0000256" key="13">
    <source>
        <dbReference type="RuleBase" id="RU362102"/>
    </source>
</evidence>
<dbReference type="InterPro" id="IPR035892">
    <property type="entry name" value="C2_domain_sf"/>
</dbReference>
<dbReference type="GO" id="GO:0016020">
    <property type="term" value="C:membrane"/>
    <property type="evidence" value="ECO:0007669"/>
    <property type="project" value="UniProtKB-SubCell"/>
</dbReference>
<dbReference type="SUPFAM" id="SSF49562">
    <property type="entry name" value="C2 domain (Calcium/lipid-binding domain, CaLB)"/>
    <property type="match status" value="3"/>
</dbReference>
<evidence type="ECO:0000256" key="6">
    <source>
        <dbReference type="ARBA" id="ARBA00022723"/>
    </source>
</evidence>
<keyword evidence="6 13" id="KW-0479">Metal-binding</keyword>
<name>A0A3M0JHQ7_HIRRU</name>
<dbReference type="FunFam" id="2.60.40.150:FF:000030">
    <property type="entry name" value="Phospholipase A2"/>
    <property type="match status" value="3"/>
</dbReference>
<dbReference type="FunFam" id="3.40.1090.10:FF:000002">
    <property type="entry name" value="Phospholipase A2"/>
    <property type="match status" value="1"/>
</dbReference>
<dbReference type="GO" id="GO:0005829">
    <property type="term" value="C:cytosol"/>
    <property type="evidence" value="ECO:0007669"/>
    <property type="project" value="UniProtKB-SubCell"/>
</dbReference>
<keyword evidence="9 12" id="KW-0442">Lipid degradation</keyword>
<dbReference type="GO" id="GO:0047498">
    <property type="term" value="F:calcium-dependent phospholipase A2 activity"/>
    <property type="evidence" value="ECO:0007669"/>
    <property type="project" value="TreeGrafter"/>
</dbReference>
<dbReference type="GO" id="GO:0046475">
    <property type="term" value="P:glycerophospholipid catabolic process"/>
    <property type="evidence" value="ECO:0007669"/>
    <property type="project" value="TreeGrafter"/>
</dbReference>
<keyword evidence="5 13" id="KW-0963">Cytoplasm</keyword>
<evidence type="ECO:0000256" key="5">
    <source>
        <dbReference type="ARBA" id="ARBA00022490"/>
    </source>
</evidence>
<protein>
    <recommendedName>
        <fullName evidence="4 13">Phospholipase A2</fullName>
        <ecNumber evidence="4 13">3.1.1.4</ecNumber>
    </recommendedName>
</protein>
<feature type="domain" description="C2" evidence="14">
    <location>
        <begin position="1500"/>
        <end position="1619"/>
    </location>
</feature>
<dbReference type="InterPro" id="IPR040723">
    <property type="entry name" value="cPLA2_C2"/>
</dbReference>
<keyword evidence="17" id="KW-1185">Reference proteome</keyword>
<evidence type="ECO:0000259" key="15">
    <source>
        <dbReference type="PROSITE" id="PS51210"/>
    </source>
</evidence>
<feature type="domain" description="PLA2c" evidence="15">
    <location>
        <begin position="1018"/>
        <end position="1535"/>
    </location>
</feature>
<dbReference type="EMBL" id="QRBI01000144">
    <property type="protein sequence ID" value="RMC00526.1"/>
    <property type="molecule type" value="Genomic_DNA"/>
</dbReference>
<reference evidence="16 17" key="1">
    <citation type="submission" date="2018-07" db="EMBL/GenBank/DDBJ databases">
        <title>A high quality draft genome assembly of the barn swallow (H. rustica rustica).</title>
        <authorList>
            <person name="Formenti G."/>
            <person name="Chiara M."/>
            <person name="Poveda L."/>
            <person name="Francoijs K.-J."/>
            <person name="Bonisoli-Alquati A."/>
            <person name="Canova L."/>
            <person name="Gianfranceschi L."/>
            <person name="Horner D.S."/>
            <person name="Saino N."/>
        </authorList>
    </citation>
    <scope>NUCLEOTIDE SEQUENCE [LARGE SCALE GENOMIC DNA]</scope>
    <source>
        <strain evidence="16">Chelidonia</strain>
        <tissue evidence="16">Blood</tissue>
    </source>
</reference>
<dbReference type="InterPro" id="IPR000008">
    <property type="entry name" value="C2_dom"/>
</dbReference>
<dbReference type="Gene3D" id="2.60.40.150">
    <property type="entry name" value="C2 domain"/>
    <property type="match status" value="3"/>
</dbReference>
<keyword evidence="10 12" id="KW-0443">Lipid metabolism</keyword>
<evidence type="ECO:0000256" key="10">
    <source>
        <dbReference type="ARBA" id="ARBA00023098"/>
    </source>
</evidence>
<dbReference type="SUPFAM" id="SSF52151">
    <property type="entry name" value="FabD/lysophospholipase-like"/>
    <property type="match status" value="3"/>
</dbReference>
<evidence type="ECO:0000256" key="1">
    <source>
        <dbReference type="ARBA" id="ARBA00001913"/>
    </source>
</evidence>
<dbReference type="PROSITE" id="PS50004">
    <property type="entry name" value="C2"/>
    <property type="match status" value="3"/>
</dbReference>
<dbReference type="GO" id="GO:0005544">
    <property type="term" value="F:calcium-dependent phospholipid binding"/>
    <property type="evidence" value="ECO:0007669"/>
    <property type="project" value="TreeGrafter"/>
</dbReference>
<evidence type="ECO:0000256" key="8">
    <source>
        <dbReference type="ARBA" id="ARBA00022837"/>
    </source>
</evidence>
<dbReference type="OrthoDB" id="419768at2759"/>
<evidence type="ECO:0000256" key="4">
    <source>
        <dbReference type="ARBA" id="ARBA00013278"/>
    </source>
</evidence>
<dbReference type="CDD" id="cd04036">
    <property type="entry name" value="C2_cPLA2"/>
    <property type="match status" value="2"/>
</dbReference>
<evidence type="ECO:0000256" key="7">
    <source>
        <dbReference type="ARBA" id="ARBA00022801"/>
    </source>
</evidence>
<dbReference type="EC" id="3.1.1.4" evidence="4 13"/>
<keyword evidence="11" id="KW-0472">Membrane</keyword>
<gene>
    <name evidence="16" type="ORF">DUI87_23140</name>
</gene>
<comment type="cofactor">
    <cofactor evidence="1">
        <name>Ca(2+)</name>
        <dbReference type="ChEBI" id="CHEBI:29108"/>
    </cofactor>
</comment>
<dbReference type="Proteomes" id="UP000269221">
    <property type="component" value="Unassembled WGS sequence"/>
</dbReference>
<dbReference type="PANTHER" id="PTHR10728:SF22">
    <property type="entry name" value="CYTOSOLIC PHOSPHOLIPASE A2 ZETA"/>
    <property type="match status" value="1"/>
</dbReference>
<dbReference type="Pfam" id="PF00168">
    <property type="entry name" value="C2"/>
    <property type="match status" value="3"/>
</dbReference>
<dbReference type="InterPro" id="IPR041847">
    <property type="entry name" value="C2_cPLA2"/>
</dbReference>
<dbReference type="PROSITE" id="PS51210">
    <property type="entry name" value="PLA2C"/>
    <property type="match status" value="2"/>
</dbReference>
<dbReference type="Pfam" id="PF01735">
    <property type="entry name" value="PLA2_B"/>
    <property type="match status" value="2"/>
</dbReference>
<evidence type="ECO:0000256" key="9">
    <source>
        <dbReference type="ARBA" id="ARBA00022963"/>
    </source>
</evidence>
<comment type="domain">
    <text evidence="13">The N-terminal C2 domain associates with lipid membranes upon calcium binding.</text>
</comment>
<feature type="domain" description="PLA2c" evidence="15">
    <location>
        <begin position="306"/>
        <end position="871"/>
    </location>
</feature>
<dbReference type="Pfam" id="PF18695">
    <property type="entry name" value="cPLA2_C2"/>
    <property type="match status" value="2"/>
</dbReference>
<dbReference type="PANTHER" id="PTHR10728">
    <property type="entry name" value="CYTOSOLIC PHOSPHOLIPASE A2"/>
    <property type="match status" value="1"/>
</dbReference>
<accession>A0A3M0JHQ7</accession>
<sequence>MFHEVLRGPFPPRVLPFLAAVLFQRKERKDTGFYHRRWEKHPYYNLTVKVLRARNIKGTDVLSKADCYVELNLPTASPSVSRTQVVDNSENPEWNETFQYRIHGAVKNILELTLYDKDVLVSDELTSVVFDVGGMTPGQPLLHTFGLNSEANEELDVEFFLEKCSDAPTEVLTNGVLVVHPCLCLQGTVNKEENTKEKQQGCCEVKVSVPGAYQKQLSIPWPPDNEKDYGTSFVFHVDKEMCPELQVELEQTISVLQDGVNPDIEKHTTVLGLGTVPVNSLPIGEKVDRIISLGEGKSLDMSLKAEESTWDLDIRLGFDLCKKEREFLNRRKKVVSEALRKTLHLKESPPKDEVPVVAVLGSGGGMRALTSFYGSLAGLQQLGLLDAAMYLCGISGSTWCLSTLYQDPDWSQKDLQDAIRRAQATVSSSKAGAFSPERLKYYFQELNAMEITGRKVSFTDLWGLIVEYFLQQKEDPSKLSDQQEAVKWAQNPYPIYAAVNVRPNMSSGDFAEWCEFTPYEVGFRKYGAFVRTENFDSEFFMGRLVQKHPEPRICFLQGMWGSAFAASLDDICLKVVGIGLGFLDSFKDVIKVVDDCRRCHFRDPARLKTRLVIPGGPFLQTFQDFFKSRVTCGETFNFMKGLYLHKDYVNIKKFVTWRGTHLDAFPNQLTPMEESLYLVDGGFSINSPFPLVLQPERDVDVILSFNFSWEAPFEVLELTQKYCEEREIPFPKIKFSEEDEKKPKECYVFVDDNNPKAPIVLHFPLIESVSTSFLKGVERESEEEKSFGDFIIESKDSPYRTLNFTFEPYDFSRHQGDLVPYACEQSTVLKDRFIRANPHRKVGIRRRNHERQYSAENESEVPQLRWLSVKIIGMRNLRKADLWSQTDCYVKLRLPTASCREARTRTVHNCRNPVWNETFHFVIQSEVKVGSVTNILELTVCDKDTFTPDDHLMTVRFDVAKIQPGEKVHLNFELNAENQEELEVEFLLENIPGVSEKIITNGVLVGESYEVSVNEENSCKDLDLRLGFDLCAEEQDFICKRKKVVAAALKNLLHLDGDLQEDEVPVVAVVTAAGGVRSMTAMFGSLLALQELGVLDCVSYISGLSATTWTMSKLYEDENWSQKDLSGPIDGIRKHVIKSKLHCFSLERMKYYENKLCERKQEGHKVSFTDLWGLFIDCMLHHQESTHRLSDQQLAVNRGQNPLPIYLSLNVKDDFSTLDFKEWVEFTPYEVGLLKYGAFVRSEDFGSEFFMGHRMKKIPESHICFLEENHPALPKKPHEQTTNLSIPKGYLSKTLREMMTGRPVVSTYHNFLKGLQLHNRYLENENFCMWKDTVLDSSPNQLNEMSDYLKLIDTAFFINTSCPPILRPERKVDVILHLNYSGGSQTLPLDLFSEYCLEHGIPFPSTELSQEDREHLKECYVFEDSLEAPILAYFPLVCDTFQKYKAPNVERSPAEMEQGRVDVSNCAAPYGTGLLTYTEENFNKLLNLCSYNILNNKHLILQALRTAVERKKRFKNCSSPNSNFYEHLSTSGENVTLSDCYVTLWLPTASAEKVRTRTIRNSKNPVWNEAFCYKIDRRVKNVLELKVCDEDTVTRDDELCTVLFDIDKLTVGRTVRVKFQLNPQAREELEVEFTLQNTGNLGFLPCLHWQGPASERAHPCRYRDGVPLDQVAALAQHPPPLRLLLKLTPNAEGPKEASGELQDPELTFTVKGSHEGSQKILLDSGPSLHIIIFHCIINDQTRLDIILPEELVDGNEMEKSGVLSFPLNSLPLQKEIILEEDNSFQLCLTARKCSGDLDVRLGFSLCMEEQDFLRKRKKYVAAALKKILNLEEDLKEHEASQYSPW</sequence>
<evidence type="ECO:0000256" key="3">
    <source>
        <dbReference type="ARBA" id="ARBA00004514"/>
    </source>
</evidence>
<dbReference type="STRING" id="333673.A0A3M0JHQ7"/>
<feature type="domain" description="C2" evidence="14">
    <location>
        <begin position="27"/>
        <end position="145"/>
    </location>
</feature>
<feature type="domain" description="C2" evidence="14">
    <location>
        <begin position="847"/>
        <end position="972"/>
    </location>
</feature>
<dbReference type="SMART" id="SM00239">
    <property type="entry name" value="C2"/>
    <property type="match status" value="3"/>
</dbReference>
<comment type="catalytic activity">
    <reaction evidence="13">
        <text>a 1,2-diacyl-sn-glycero-3-phosphocholine + H2O = a 1-acyl-sn-glycero-3-phosphocholine + a fatty acid + H(+)</text>
        <dbReference type="Rhea" id="RHEA:15801"/>
        <dbReference type="ChEBI" id="CHEBI:15377"/>
        <dbReference type="ChEBI" id="CHEBI:15378"/>
        <dbReference type="ChEBI" id="CHEBI:28868"/>
        <dbReference type="ChEBI" id="CHEBI:57643"/>
        <dbReference type="ChEBI" id="CHEBI:58168"/>
        <dbReference type="EC" id="3.1.1.4"/>
    </reaction>
</comment>
<keyword evidence="8 13" id="KW-0106">Calcium</keyword>
<dbReference type="Gene3D" id="3.40.1090.10">
    <property type="entry name" value="Cytosolic phospholipase A2 catalytic domain"/>
    <property type="match status" value="3"/>
</dbReference>
<organism evidence="16 17">
    <name type="scientific">Hirundo rustica rustica</name>
    <dbReference type="NCBI Taxonomy" id="333673"/>
    <lineage>
        <taxon>Eukaryota</taxon>
        <taxon>Metazoa</taxon>
        <taxon>Chordata</taxon>
        <taxon>Craniata</taxon>
        <taxon>Vertebrata</taxon>
        <taxon>Euteleostomi</taxon>
        <taxon>Archelosauria</taxon>
        <taxon>Archosauria</taxon>
        <taxon>Dinosauria</taxon>
        <taxon>Saurischia</taxon>
        <taxon>Theropoda</taxon>
        <taxon>Coelurosauria</taxon>
        <taxon>Aves</taxon>
        <taxon>Neognathae</taxon>
        <taxon>Neoaves</taxon>
        <taxon>Telluraves</taxon>
        <taxon>Australaves</taxon>
        <taxon>Passeriformes</taxon>
        <taxon>Sylvioidea</taxon>
        <taxon>Hirundinidae</taxon>
        <taxon>Hirundo</taxon>
    </lineage>
</organism>
<dbReference type="GO" id="GO:0005509">
    <property type="term" value="F:calcium ion binding"/>
    <property type="evidence" value="ECO:0007669"/>
    <property type="project" value="InterPro"/>
</dbReference>
<evidence type="ECO:0000256" key="12">
    <source>
        <dbReference type="PROSITE-ProRule" id="PRU00555"/>
    </source>
</evidence>
<evidence type="ECO:0000259" key="14">
    <source>
        <dbReference type="PROSITE" id="PS50004"/>
    </source>
</evidence>
<evidence type="ECO:0000313" key="17">
    <source>
        <dbReference type="Proteomes" id="UP000269221"/>
    </source>
</evidence>